<gene>
    <name evidence="2" type="ORF">RRG08_048434</name>
</gene>
<evidence type="ECO:0000313" key="2">
    <source>
        <dbReference type="EMBL" id="KAK3801847.1"/>
    </source>
</evidence>
<comment type="caution">
    <text evidence="2">The sequence shown here is derived from an EMBL/GenBank/DDBJ whole genome shotgun (WGS) entry which is preliminary data.</text>
</comment>
<organism evidence="2 3">
    <name type="scientific">Elysia crispata</name>
    <name type="common">lettuce slug</name>
    <dbReference type="NCBI Taxonomy" id="231223"/>
    <lineage>
        <taxon>Eukaryota</taxon>
        <taxon>Metazoa</taxon>
        <taxon>Spiralia</taxon>
        <taxon>Lophotrochozoa</taxon>
        <taxon>Mollusca</taxon>
        <taxon>Gastropoda</taxon>
        <taxon>Heterobranchia</taxon>
        <taxon>Euthyneura</taxon>
        <taxon>Panpulmonata</taxon>
        <taxon>Sacoglossa</taxon>
        <taxon>Placobranchoidea</taxon>
        <taxon>Plakobranchidae</taxon>
        <taxon>Elysia</taxon>
    </lineage>
</organism>
<keyword evidence="3" id="KW-1185">Reference proteome</keyword>
<proteinExistence type="predicted"/>
<feature type="region of interest" description="Disordered" evidence="1">
    <location>
        <begin position="1"/>
        <end position="42"/>
    </location>
</feature>
<evidence type="ECO:0000256" key="1">
    <source>
        <dbReference type="SAM" id="MobiDB-lite"/>
    </source>
</evidence>
<sequence>MRAEKGGALQERDEEIKLFSTPSSKPKPGNITAPGEALDKGDLYQESVRSSDQSRWGLHDGSWPSSKVLKNSLARRRSTGSYRAGLGCLHSVTVNNIWCSPFPALSRFVSYRTLDPSRSLLGAVVLCQHVTNNGGALYNFITGLTVSVSWGEFGTSLHWSTRVTLTRLGRQPLATQARAVQL</sequence>
<dbReference type="EMBL" id="JAWDGP010000283">
    <property type="protein sequence ID" value="KAK3801847.1"/>
    <property type="molecule type" value="Genomic_DNA"/>
</dbReference>
<protein>
    <submittedName>
        <fullName evidence="2">Uncharacterized protein</fullName>
    </submittedName>
</protein>
<accession>A0AAE1B954</accession>
<evidence type="ECO:0000313" key="3">
    <source>
        <dbReference type="Proteomes" id="UP001283361"/>
    </source>
</evidence>
<feature type="compositionally biased region" description="Basic and acidic residues" evidence="1">
    <location>
        <begin position="1"/>
        <end position="17"/>
    </location>
</feature>
<dbReference type="Proteomes" id="UP001283361">
    <property type="component" value="Unassembled WGS sequence"/>
</dbReference>
<reference evidence="2" key="1">
    <citation type="journal article" date="2023" name="G3 (Bethesda)">
        <title>A reference genome for the long-term kleptoplast-retaining sea slug Elysia crispata morphotype clarki.</title>
        <authorList>
            <person name="Eastman K.E."/>
            <person name="Pendleton A.L."/>
            <person name="Shaikh M.A."/>
            <person name="Suttiyut T."/>
            <person name="Ogas R."/>
            <person name="Tomko P."/>
            <person name="Gavelis G."/>
            <person name="Widhalm J.R."/>
            <person name="Wisecaver J.H."/>
        </authorList>
    </citation>
    <scope>NUCLEOTIDE SEQUENCE</scope>
    <source>
        <strain evidence="2">ECLA1</strain>
    </source>
</reference>
<dbReference type="AlphaFoldDB" id="A0AAE1B954"/>
<name>A0AAE1B954_9GAST</name>